<reference evidence="12 13" key="1">
    <citation type="submission" date="2024-11" db="EMBL/GenBank/DDBJ databases">
        <title>A near-complete genome assembly of Cinchona calisaya.</title>
        <authorList>
            <person name="Lian D.C."/>
            <person name="Zhao X.W."/>
            <person name="Wei L."/>
        </authorList>
    </citation>
    <scope>NUCLEOTIDE SEQUENCE [LARGE SCALE GENOMIC DNA]</scope>
    <source>
        <tissue evidence="12">Nenye</tissue>
    </source>
</reference>
<keyword evidence="3" id="KW-0479">Metal-binding</keyword>
<evidence type="ECO:0000256" key="2">
    <source>
        <dbReference type="ARBA" id="ARBA00022692"/>
    </source>
</evidence>
<evidence type="ECO:0000256" key="10">
    <source>
        <dbReference type="SAM" id="Phobius"/>
    </source>
</evidence>
<dbReference type="GO" id="GO:0008270">
    <property type="term" value="F:zinc ion binding"/>
    <property type="evidence" value="ECO:0007669"/>
    <property type="project" value="UniProtKB-KW"/>
</dbReference>
<evidence type="ECO:0000256" key="9">
    <source>
        <dbReference type="PROSITE-ProRule" id="PRU00175"/>
    </source>
</evidence>
<keyword evidence="7 10" id="KW-0472">Membrane</keyword>
<sequence length="148" mass="16716">MGNRDTQSFHWHYTVTDFDDGNFQIRGSTLLFILVVFCVIVVITFLYFIVRWVCRLISRFRHAPPSPQGLDPGAISKLPIILHRSSPAANVNEAGECAICLAIFQDGEKVKVLPNCHHFYHSECVDEWLRTQSSCPICRAALLVDSPV</sequence>
<dbReference type="PROSITE" id="PS50089">
    <property type="entry name" value="ZF_RING_2"/>
    <property type="match status" value="1"/>
</dbReference>
<dbReference type="Pfam" id="PF13639">
    <property type="entry name" value="zf-RING_2"/>
    <property type="match status" value="1"/>
</dbReference>
<feature type="domain" description="RING-type" evidence="11">
    <location>
        <begin position="97"/>
        <end position="139"/>
    </location>
</feature>
<keyword evidence="4 9" id="KW-0863">Zinc-finger</keyword>
<evidence type="ECO:0000256" key="1">
    <source>
        <dbReference type="ARBA" id="ARBA00004370"/>
    </source>
</evidence>
<keyword evidence="2 10" id="KW-0812">Transmembrane</keyword>
<gene>
    <name evidence="12" type="ORF">ACH5RR_019386</name>
</gene>
<dbReference type="SUPFAM" id="SSF57850">
    <property type="entry name" value="RING/U-box"/>
    <property type="match status" value="1"/>
</dbReference>
<dbReference type="CDD" id="cd16461">
    <property type="entry name" value="RING-H2_EL5-like"/>
    <property type="match status" value="1"/>
</dbReference>
<dbReference type="InterPro" id="IPR013083">
    <property type="entry name" value="Znf_RING/FYVE/PHD"/>
</dbReference>
<dbReference type="Gene3D" id="3.30.40.10">
    <property type="entry name" value="Zinc/RING finger domain, C3HC4 (zinc finger)"/>
    <property type="match status" value="1"/>
</dbReference>
<feature type="transmembrane region" description="Helical" evidence="10">
    <location>
        <begin position="30"/>
        <end position="50"/>
    </location>
</feature>
<dbReference type="PANTHER" id="PTHR46539:SF25">
    <property type="entry name" value="(WILD MALAYSIAN BANANA) HYPOTHETICAL PROTEIN"/>
    <property type="match status" value="1"/>
</dbReference>
<evidence type="ECO:0000313" key="12">
    <source>
        <dbReference type="EMBL" id="KAL3521237.1"/>
    </source>
</evidence>
<evidence type="ECO:0000256" key="3">
    <source>
        <dbReference type="ARBA" id="ARBA00022723"/>
    </source>
</evidence>
<accession>A0ABD2ZSU4</accession>
<dbReference type="SMART" id="SM01197">
    <property type="entry name" value="FANCL_C"/>
    <property type="match status" value="1"/>
</dbReference>
<organism evidence="12 13">
    <name type="scientific">Cinchona calisaya</name>
    <dbReference type="NCBI Taxonomy" id="153742"/>
    <lineage>
        <taxon>Eukaryota</taxon>
        <taxon>Viridiplantae</taxon>
        <taxon>Streptophyta</taxon>
        <taxon>Embryophyta</taxon>
        <taxon>Tracheophyta</taxon>
        <taxon>Spermatophyta</taxon>
        <taxon>Magnoliopsida</taxon>
        <taxon>eudicotyledons</taxon>
        <taxon>Gunneridae</taxon>
        <taxon>Pentapetalae</taxon>
        <taxon>asterids</taxon>
        <taxon>lamiids</taxon>
        <taxon>Gentianales</taxon>
        <taxon>Rubiaceae</taxon>
        <taxon>Cinchonoideae</taxon>
        <taxon>Cinchoneae</taxon>
        <taxon>Cinchona</taxon>
    </lineage>
</organism>
<keyword evidence="13" id="KW-1185">Reference proteome</keyword>
<evidence type="ECO:0000313" key="13">
    <source>
        <dbReference type="Proteomes" id="UP001630127"/>
    </source>
</evidence>
<dbReference type="InterPro" id="IPR001841">
    <property type="entry name" value="Znf_RING"/>
</dbReference>
<dbReference type="PANTHER" id="PTHR46539">
    <property type="entry name" value="E3 UBIQUITIN-PROTEIN LIGASE ATL42"/>
    <property type="match status" value="1"/>
</dbReference>
<name>A0ABD2ZSU4_9GENT</name>
<proteinExistence type="inferred from homology"/>
<evidence type="ECO:0000256" key="8">
    <source>
        <dbReference type="ARBA" id="ARBA00024209"/>
    </source>
</evidence>
<evidence type="ECO:0000256" key="6">
    <source>
        <dbReference type="ARBA" id="ARBA00022989"/>
    </source>
</evidence>
<dbReference type="AlphaFoldDB" id="A0ABD2ZSU4"/>
<dbReference type="GO" id="GO:0016020">
    <property type="term" value="C:membrane"/>
    <property type="evidence" value="ECO:0007669"/>
    <property type="project" value="UniProtKB-SubCell"/>
</dbReference>
<dbReference type="Proteomes" id="UP001630127">
    <property type="component" value="Unassembled WGS sequence"/>
</dbReference>
<keyword evidence="6 10" id="KW-1133">Transmembrane helix</keyword>
<comment type="similarity">
    <text evidence="8">Belongs to the RING-type zinc finger family. ATL subfamily.</text>
</comment>
<evidence type="ECO:0000256" key="5">
    <source>
        <dbReference type="ARBA" id="ARBA00022833"/>
    </source>
</evidence>
<comment type="caution">
    <text evidence="12">The sequence shown here is derived from an EMBL/GenBank/DDBJ whole genome shotgun (WGS) entry which is preliminary data.</text>
</comment>
<protein>
    <recommendedName>
        <fullName evidence="11">RING-type domain-containing protein</fullName>
    </recommendedName>
</protein>
<evidence type="ECO:0000259" key="11">
    <source>
        <dbReference type="PROSITE" id="PS50089"/>
    </source>
</evidence>
<evidence type="ECO:0000256" key="7">
    <source>
        <dbReference type="ARBA" id="ARBA00023136"/>
    </source>
</evidence>
<comment type="subcellular location">
    <subcellularLocation>
        <location evidence="1">Membrane</location>
    </subcellularLocation>
</comment>
<dbReference type="SMART" id="SM00184">
    <property type="entry name" value="RING"/>
    <property type="match status" value="1"/>
</dbReference>
<evidence type="ECO:0000256" key="4">
    <source>
        <dbReference type="ARBA" id="ARBA00022771"/>
    </source>
</evidence>
<keyword evidence="5" id="KW-0862">Zinc</keyword>
<dbReference type="EMBL" id="JBJUIK010000008">
    <property type="protein sequence ID" value="KAL3521237.1"/>
    <property type="molecule type" value="Genomic_DNA"/>
</dbReference>